<dbReference type="NCBIfam" id="TIGR01444">
    <property type="entry name" value="fkbM_fam"/>
    <property type="match status" value="1"/>
</dbReference>
<gene>
    <name evidence="2" type="ORF">GCM10009765_42270</name>
</gene>
<proteinExistence type="predicted"/>
<protein>
    <recommendedName>
        <fullName evidence="1">Methyltransferase FkbM domain-containing protein</fullName>
    </recommendedName>
</protein>
<dbReference type="SUPFAM" id="SSF53335">
    <property type="entry name" value="S-adenosyl-L-methionine-dependent methyltransferases"/>
    <property type="match status" value="1"/>
</dbReference>
<evidence type="ECO:0000313" key="2">
    <source>
        <dbReference type="EMBL" id="GAA1688358.1"/>
    </source>
</evidence>
<dbReference type="EMBL" id="BAAANY010000015">
    <property type="protein sequence ID" value="GAA1688358.1"/>
    <property type="molecule type" value="Genomic_DNA"/>
</dbReference>
<organism evidence="2 3">
    <name type="scientific">Fodinicola feengrottensis</name>
    <dbReference type="NCBI Taxonomy" id="435914"/>
    <lineage>
        <taxon>Bacteria</taxon>
        <taxon>Bacillati</taxon>
        <taxon>Actinomycetota</taxon>
        <taxon>Actinomycetes</taxon>
        <taxon>Mycobacteriales</taxon>
        <taxon>Fodinicola</taxon>
    </lineage>
</organism>
<feature type="domain" description="Methyltransferase FkbM" evidence="1">
    <location>
        <begin position="115"/>
        <end position="259"/>
    </location>
</feature>
<sequence>MTLPLSTRLRVRARQGLSRGLRAVPPGVVAQVHRRFAGSSGVQQRLWAPAVSLLRHRPLAPMRDFALPDNPGLRLTAVESRLARLLYWYGESGYEGCETLWWRRLCERATGILELGANIGYYTVQGAAAAPDAKYVAVEANPESADIVRANVRLNALRNVDIVQAAVVGDDAPETMELSLPDQEQYSAPTGAYLSAGNEGVGNRPSTRAVTVPTVRMSSLVDGVDLLKLDIEGYEAQVLESVRSRIAETRPTIVVEVLKKVPRLRAVISDLHATGYLVFAIGDDSLHLLTADELANPAPLPRYGSRDVVLVPAERAKEL</sequence>
<keyword evidence="3" id="KW-1185">Reference proteome</keyword>
<name>A0ABN2HK36_9ACTN</name>
<comment type="caution">
    <text evidence="2">The sequence shown here is derived from an EMBL/GenBank/DDBJ whole genome shotgun (WGS) entry which is preliminary data.</text>
</comment>
<dbReference type="PANTHER" id="PTHR34203">
    <property type="entry name" value="METHYLTRANSFERASE, FKBM FAMILY PROTEIN"/>
    <property type="match status" value="1"/>
</dbReference>
<dbReference type="InterPro" id="IPR006342">
    <property type="entry name" value="FkbM_mtfrase"/>
</dbReference>
<evidence type="ECO:0000259" key="1">
    <source>
        <dbReference type="Pfam" id="PF05050"/>
    </source>
</evidence>
<dbReference type="PANTHER" id="PTHR34203:SF15">
    <property type="entry name" value="SLL1173 PROTEIN"/>
    <property type="match status" value="1"/>
</dbReference>
<dbReference type="RefSeq" id="WP_163569522.1">
    <property type="nucleotide sequence ID" value="NZ_BAAANY010000015.1"/>
</dbReference>
<dbReference type="Pfam" id="PF05050">
    <property type="entry name" value="Methyltransf_21"/>
    <property type="match status" value="1"/>
</dbReference>
<dbReference type="InterPro" id="IPR052514">
    <property type="entry name" value="SAM-dependent_MTase"/>
</dbReference>
<reference evidence="2 3" key="1">
    <citation type="journal article" date="2019" name="Int. J. Syst. Evol. Microbiol.">
        <title>The Global Catalogue of Microorganisms (GCM) 10K type strain sequencing project: providing services to taxonomists for standard genome sequencing and annotation.</title>
        <authorList>
            <consortium name="The Broad Institute Genomics Platform"/>
            <consortium name="The Broad Institute Genome Sequencing Center for Infectious Disease"/>
            <person name="Wu L."/>
            <person name="Ma J."/>
        </authorList>
    </citation>
    <scope>NUCLEOTIDE SEQUENCE [LARGE SCALE GENOMIC DNA]</scope>
    <source>
        <strain evidence="2 3">JCM 14718</strain>
    </source>
</reference>
<dbReference type="InterPro" id="IPR029063">
    <property type="entry name" value="SAM-dependent_MTases_sf"/>
</dbReference>
<dbReference type="Proteomes" id="UP001500618">
    <property type="component" value="Unassembled WGS sequence"/>
</dbReference>
<evidence type="ECO:0000313" key="3">
    <source>
        <dbReference type="Proteomes" id="UP001500618"/>
    </source>
</evidence>
<dbReference type="Gene3D" id="3.40.50.150">
    <property type="entry name" value="Vaccinia Virus protein VP39"/>
    <property type="match status" value="1"/>
</dbReference>
<accession>A0ABN2HK36</accession>